<organism evidence="2 3">
    <name type="scientific">Lactuca virosa</name>
    <dbReference type="NCBI Taxonomy" id="75947"/>
    <lineage>
        <taxon>Eukaryota</taxon>
        <taxon>Viridiplantae</taxon>
        <taxon>Streptophyta</taxon>
        <taxon>Embryophyta</taxon>
        <taxon>Tracheophyta</taxon>
        <taxon>Spermatophyta</taxon>
        <taxon>Magnoliopsida</taxon>
        <taxon>eudicotyledons</taxon>
        <taxon>Gunneridae</taxon>
        <taxon>Pentapetalae</taxon>
        <taxon>asterids</taxon>
        <taxon>campanulids</taxon>
        <taxon>Asterales</taxon>
        <taxon>Asteraceae</taxon>
        <taxon>Cichorioideae</taxon>
        <taxon>Cichorieae</taxon>
        <taxon>Lactucinae</taxon>
        <taxon>Lactuca</taxon>
    </lineage>
</organism>
<dbReference type="AlphaFoldDB" id="A0AAU9PDI7"/>
<proteinExistence type="predicted"/>
<reference evidence="2 3" key="1">
    <citation type="submission" date="2022-01" db="EMBL/GenBank/DDBJ databases">
        <authorList>
            <person name="Xiong W."/>
            <person name="Schranz E."/>
        </authorList>
    </citation>
    <scope>NUCLEOTIDE SEQUENCE [LARGE SCALE GENOMIC DNA]</scope>
</reference>
<evidence type="ECO:0000313" key="3">
    <source>
        <dbReference type="Proteomes" id="UP001157418"/>
    </source>
</evidence>
<dbReference type="Proteomes" id="UP001157418">
    <property type="component" value="Unassembled WGS sequence"/>
</dbReference>
<comment type="caution">
    <text evidence="2">The sequence shown here is derived from an EMBL/GenBank/DDBJ whole genome shotgun (WGS) entry which is preliminary data.</text>
</comment>
<sequence length="160" mass="18094">MTTCFSPTPQLSLRLHLHTIKRNPPPLPRPPLSATGTKSATPTLAPPCHSSIVLCVTSVSTFLIGEVTREPYSSFIVESVIGGEISRIIPTRFKVPSNLPDKAHERKEEDGSLNNPHQIITYILVFSIKDFMVMRLNEDGLDTTHLKYEFFYFMNRAFYQ</sequence>
<gene>
    <name evidence="2" type="ORF">LVIROSA_LOCUS33559</name>
</gene>
<protein>
    <submittedName>
        <fullName evidence="2">Uncharacterized protein</fullName>
    </submittedName>
</protein>
<dbReference type="EMBL" id="CAKMRJ010005634">
    <property type="protein sequence ID" value="CAH1447988.1"/>
    <property type="molecule type" value="Genomic_DNA"/>
</dbReference>
<feature type="region of interest" description="Disordered" evidence="1">
    <location>
        <begin position="20"/>
        <end position="41"/>
    </location>
</feature>
<name>A0AAU9PDI7_9ASTR</name>
<evidence type="ECO:0000256" key="1">
    <source>
        <dbReference type="SAM" id="MobiDB-lite"/>
    </source>
</evidence>
<keyword evidence="3" id="KW-1185">Reference proteome</keyword>
<accession>A0AAU9PDI7</accession>
<evidence type="ECO:0000313" key="2">
    <source>
        <dbReference type="EMBL" id="CAH1447988.1"/>
    </source>
</evidence>